<keyword evidence="6" id="KW-1185">Reference proteome</keyword>
<evidence type="ECO:0000313" key="5">
    <source>
        <dbReference type="EnsemblPlants" id="Kaladp0081s0016.1.v1.1"/>
    </source>
</evidence>
<dbReference type="PANTHER" id="PTHR33101:SF47">
    <property type="entry name" value="ROP GUANINE NUCLEOTIDE EXCHANGE FACTOR 2-RELATED"/>
    <property type="match status" value="1"/>
</dbReference>
<dbReference type="Gene3D" id="1.20.58.1310">
    <property type="entry name" value="PRONE domain, subdomain 2"/>
    <property type="match status" value="1"/>
</dbReference>
<sequence length="445" mass="49491">MIMEDLFNLKHEEEEEEGSDLYHPSPYSLERCATNLSTDSFTYCTSVSGVSDCSDEQHDAALMSGQGTTKQNKAADHCSEVELMKERFAKLLLGEDMSGGGKGVSTAVTISNAITNLYATVFGHNLRLEPLDQGKKAMWRREMECLLAVCDHMVEEFIPDNLQDQTAPPKVMVSRPRSDISINLPALQKLDSILLEILDSFAEAEFCYVEDGSVSMSSTRSGSFRKVVHRNEDKWWVPVPCVPSGGLSEESRKHLRHKRECASQVHKAAMAINAAILADMQVPNSYMAALPKSGKGSVADSTYRYLSSPGDEEFSPDHLLDSLGISSEQQALELADRVEASIHTWRRKAGAKSSWGVMKDVMLSDMDKRHVLADKAEQILFCLRRRYPGMSQTTLDTCKIQDNTDVGQAILESYSRVLEGLAFNIAAWIEDVLYVDTSTRNRETP</sequence>
<protein>
    <recommendedName>
        <fullName evidence="4">PRONE domain-containing protein</fullName>
    </recommendedName>
</protein>
<dbReference type="Gene3D" id="1.20.58.2010">
    <property type="entry name" value="PRONE domain, subdomain 1"/>
    <property type="match status" value="1"/>
</dbReference>
<dbReference type="PANTHER" id="PTHR33101">
    <property type="entry name" value="ROP GUANINE NUCLEOTIDE EXCHANGE FACTOR 1"/>
    <property type="match status" value="1"/>
</dbReference>
<dbReference type="OMA" id="ICDHIVE"/>
<feature type="region of interest" description="Disordered" evidence="3">
    <location>
        <begin position="1"/>
        <end position="23"/>
    </location>
</feature>
<dbReference type="EnsemblPlants" id="Kaladp0081s0016.1.v1.1">
    <property type="protein sequence ID" value="Kaladp0081s0016.1.v1.1"/>
    <property type="gene ID" value="Kaladp0081s0016.v1.1"/>
</dbReference>
<dbReference type="PROSITE" id="PS51334">
    <property type="entry name" value="PRONE"/>
    <property type="match status" value="1"/>
</dbReference>
<dbReference type="FunFam" id="1.20.58.2010:FF:000003">
    <property type="entry name" value="Rop guanine nucleotide exchange factor 14"/>
    <property type="match status" value="1"/>
</dbReference>
<evidence type="ECO:0000259" key="4">
    <source>
        <dbReference type="PROSITE" id="PS51334"/>
    </source>
</evidence>
<dbReference type="AlphaFoldDB" id="A0A7N0UQN7"/>
<reference evidence="5" key="1">
    <citation type="submission" date="2021-01" db="UniProtKB">
        <authorList>
            <consortium name="EnsemblPlants"/>
        </authorList>
    </citation>
    <scope>IDENTIFICATION</scope>
</reference>
<evidence type="ECO:0000256" key="1">
    <source>
        <dbReference type="ARBA" id="ARBA00022658"/>
    </source>
</evidence>
<dbReference type="Proteomes" id="UP000594263">
    <property type="component" value="Unplaced"/>
</dbReference>
<evidence type="ECO:0000256" key="3">
    <source>
        <dbReference type="SAM" id="MobiDB-lite"/>
    </source>
</evidence>
<evidence type="ECO:0000313" key="6">
    <source>
        <dbReference type="Proteomes" id="UP000594263"/>
    </source>
</evidence>
<feature type="domain" description="PRONE" evidence="4">
    <location>
        <begin position="71"/>
        <end position="445"/>
    </location>
</feature>
<dbReference type="Pfam" id="PF03759">
    <property type="entry name" value="PRONE"/>
    <property type="match status" value="1"/>
</dbReference>
<dbReference type="FunFam" id="1.20.58.1310:FF:000002">
    <property type="entry name" value="Rop guanine nucleotide exchange factor 2"/>
    <property type="match status" value="1"/>
</dbReference>
<evidence type="ECO:0000256" key="2">
    <source>
        <dbReference type="PROSITE-ProRule" id="PRU00663"/>
    </source>
</evidence>
<dbReference type="GO" id="GO:0005085">
    <property type="term" value="F:guanyl-nucleotide exchange factor activity"/>
    <property type="evidence" value="ECO:0007669"/>
    <property type="project" value="UniProtKB-UniRule"/>
</dbReference>
<organism evidence="5 6">
    <name type="scientific">Kalanchoe fedtschenkoi</name>
    <name type="common">Lavender scallops</name>
    <name type="synonym">South American air plant</name>
    <dbReference type="NCBI Taxonomy" id="63787"/>
    <lineage>
        <taxon>Eukaryota</taxon>
        <taxon>Viridiplantae</taxon>
        <taxon>Streptophyta</taxon>
        <taxon>Embryophyta</taxon>
        <taxon>Tracheophyta</taxon>
        <taxon>Spermatophyta</taxon>
        <taxon>Magnoliopsida</taxon>
        <taxon>eudicotyledons</taxon>
        <taxon>Gunneridae</taxon>
        <taxon>Pentapetalae</taxon>
        <taxon>Saxifragales</taxon>
        <taxon>Crassulaceae</taxon>
        <taxon>Kalanchoe</taxon>
    </lineage>
</organism>
<dbReference type="FunFam" id="1.20.58.2010:FF:000001">
    <property type="entry name" value="Rop guanine nucleotide exchange factor 14"/>
    <property type="match status" value="1"/>
</dbReference>
<keyword evidence="1 2" id="KW-0344">Guanine-nucleotide releasing factor</keyword>
<accession>A0A7N0UQN7</accession>
<dbReference type="InterPro" id="IPR005512">
    <property type="entry name" value="PRONE_dom"/>
</dbReference>
<dbReference type="Gramene" id="Kaladp0081s0016.1.v1.1">
    <property type="protein sequence ID" value="Kaladp0081s0016.1.v1.1"/>
    <property type="gene ID" value="Kaladp0081s0016.v1.1"/>
</dbReference>
<dbReference type="InterPro" id="IPR038937">
    <property type="entry name" value="RopGEF"/>
</dbReference>
<name>A0A7N0UQN7_KALFE</name>
<proteinExistence type="predicted"/>